<keyword evidence="4" id="KW-1185">Reference proteome</keyword>
<protein>
    <recommendedName>
        <fullName evidence="2">Peptide N-acetyl-beta-D-glucosaminyl asparaginase amidase A N-terminal domain-containing protein</fullName>
    </recommendedName>
</protein>
<dbReference type="OrthoDB" id="339900at2759"/>
<proteinExistence type="predicted"/>
<dbReference type="InterPro" id="IPR056948">
    <property type="entry name" value="PNGaseA_N"/>
</dbReference>
<evidence type="ECO:0000259" key="2">
    <source>
        <dbReference type="Pfam" id="PF12222"/>
    </source>
</evidence>
<reference evidence="3" key="1">
    <citation type="submission" date="2018-01" db="EMBL/GenBank/DDBJ databases">
        <authorList>
            <person name="Mao J.F."/>
        </authorList>
    </citation>
    <scope>NUCLEOTIDE SEQUENCE</scope>
    <source>
        <strain evidence="3">Huo1</strain>
        <tissue evidence="3">Leaf</tissue>
    </source>
</reference>
<name>A0A8X8YZN8_SALSN</name>
<feature type="signal peptide" evidence="1">
    <location>
        <begin position="1"/>
        <end position="20"/>
    </location>
</feature>
<organism evidence="3">
    <name type="scientific">Salvia splendens</name>
    <name type="common">Scarlet sage</name>
    <dbReference type="NCBI Taxonomy" id="180675"/>
    <lineage>
        <taxon>Eukaryota</taxon>
        <taxon>Viridiplantae</taxon>
        <taxon>Streptophyta</taxon>
        <taxon>Embryophyta</taxon>
        <taxon>Tracheophyta</taxon>
        <taxon>Spermatophyta</taxon>
        <taxon>Magnoliopsida</taxon>
        <taxon>eudicotyledons</taxon>
        <taxon>Gunneridae</taxon>
        <taxon>Pentapetalae</taxon>
        <taxon>asterids</taxon>
        <taxon>lamiids</taxon>
        <taxon>Lamiales</taxon>
        <taxon>Lamiaceae</taxon>
        <taxon>Nepetoideae</taxon>
        <taxon>Mentheae</taxon>
        <taxon>Salviinae</taxon>
        <taxon>Salvia</taxon>
        <taxon>Salvia subgen. Calosphace</taxon>
        <taxon>core Calosphace</taxon>
    </lineage>
</organism>
<dbReference type="Proteomes" id="UP000298416">
    <property type="component" value="Unassembled WGS sequence"/>
</dbReference>
<dbReference type="EMBL" id="PNBA02000022">
    <property type="protein sequence ID" value="KAG6385412.1"/>
    <property type="molecule type" value="Genomic_DNA"/>
</dbReference>
<sequence>MAPLILLLTLSLLQPPPSAANLHKTAAFRSHSSSAAAEAPTTYFEVTRPIPLPSTEPCSHSILHNQEFANTYSKPPILVKYTPKCRDLGKVVLEWTATCRGRQFDRIFGIWLGGVELLRSCTAEPTPAGIVWTVKKDVTRYRSLFLKEQNVSVYMGNLVDTTYTGIYHVNLTFHFYPSTGNHLDVSRAPAELILPISRAPPLNGGAWFEIRNSTDVQGKELRIPNNAYRAVMEVYVSFHENDEFWYSNFPNEYISVNNLTGVPGNGPFREVVVRLDDAVAGAVWPFTVIYTGGVNPFFWRPVSAIGSFNLPTYDIEITPFLGKLLDSKPHSFGFSVTNGLNVWFVDANLHLWLDSEWERTSGEVLEHTDSSSSIKSRVSSSEGKFSAKFSRSVAARGRVESSRGVITTESRQELRYKNKMELRKGGGFQVLEQVIKVRGYVEAVTASGAVFSCGSSRSKMGVRLYSEANEDSFKGNVKLVLDEIWRERSEFGSRFERLKNSQSAGGYLVVENKSLRGLGRTEQDYRYHGDDYCYFRKIRSANYTILHDKESSNCKPI</sequence>
<dbReference type="PANTHER" id="PTHR31104">
    <property type="entry name" value="PEPTIDE-N4-(N-ACETYL-BETA-GLUCOSAMINYL)ASPARAGINE AMIDASE A PROTEIN"/>
    <property type="match status" value="1"/>
</dbReference>
<dbReference type="Pfam" id="PF12222">
    <property type="entry name" value="PNGaseA"/>
    <property type="match status" value="1"/>
</dbReference>
<feature type="domain" description="Peptide N-acetyl-beta-D-glucosaminyl asparaginase amidase A N-terminal" evidence="2">
    <location>
        <begin position="58"/>
        <end position="368"/>
    </location>
</feature>
<evidence type="ECO:0000313" key="4">
    <source>
        <dbReference type="Proteomes" id="UP000298416"/>
    </source>
</evidence>
<accession>A0A8X8YZN8</accession>
<keyword evidence="1" id="KW-0732">Signal</keyword>
<evidence type="ECO:0000256" key="1">
    <source>
        <dbReference type="SAM" id="SignalP"/>
    </source>
</evidence>
<dbReference type="AlphaFoldDB" id="A0A8X8YZN8"/>
<feature type="chain" id="PRO_5036470546" description="Peptide N-acetyl-beta-D-glucosaminyl asparaginase amidase A N-terminal domain-containing protein" evidence="1">
    <location>
        <begin position="21"/>
        <end position="557"/>
    </location>
</feature>
<dbReference type="Pfam" id="PF25156">
    <property type="entry name" value="PNGase_A_C"/>
    <property type="match status" value="1"/>
</dbReference>
<gene>
    <name evidence="3" type="ORF">SASPL_154247</name>
</gene>
<evidence type="ECO:0000313" key="3">
    <source>
        <dbReference type="EMBL" id="KAG6385412.1"/>
    </source>
</evidence>
<comment type="caution">
    <text evidence="3">The sequence shown here is derived from an EMBL/GenBank/DDBJ whole genome shotgun (WGS) entry which is preliminary data.</text>
</comment>
<dbReference type="InterPro" id="IPR021102">
    <property type="entry name" value="PNGase_A"/>
</dbReference>
<reference evidence="3" key="2">
    <citation type="submission" date="2020-08" db="EMBL/GenBank/DDBJ databases">
        <title>Plant Genome Project.</title>
        <authorList>
            <person name="Zhang R.-G."/>
        </authorList>
    </citation>
    <scope>NUCLEOTIDE SEQUENCE</scope>
    <source>
        <strain evidence="3">Huo1</strain>
        <tissue evidence="3">Leaf</tissue>
    </source>
</reference>